<feature type="signal peptide" evidence="7">
    <location>
        <begin position="1"/>
        <end position="19"/>
    </location>
</feature>
<dbReference type="SUPFAM" id="SSF53335">
    <property type="entry name" value="S-adenosyl-L-methionine-dependent methyltransferases"/>
    <property type="match status" value="1"/>
</dbReference>
<dbReference type="GO" id="GO:0032259">
    <property type="term" value="P:methylation"/>
    <property type="evidence" value="ECO:0007669"/>
    <property type="project" value="UniProtKB-KW"/>
</dbReference>
<dbReference type="InterPro" id="IPR012901">
    <property type="entry name" value="CARME"/>
</dbReference>
<dbReference type="Gene3D" id="3.40.50.150">
    <property type="entry name" value="Vaccinia Virus protein VP39"/>
    <property type="match status" value="1"/>
</dbReference>
<protein>
    <recommendedName>
        <fullName evidence="2">carnosine N-methyltransferase</fullName>
        <ecNumber evidence="2">2.1.1.22</ecNumber>
    </recommendedName>
</protein>
<keyword evidence="7" id="KW-0732">Signal</keyword>
<keyword evidence="3" id="KW-0489">Methyltransferase</keyword>
<evidence type="ECO:0000256" key="6">
    <source>
        <dbReference type="SAM" id="MobiDB-lite"/>
    </source>
</evidence>
<accession>A0A9W7G354</accession>
<gene>
    <name evidence="8" type="ORF">TrRE_jg6920</name>
</gene>
<evidence type="ECO:0000256" key="3">
    <source>
        <dbReference type="ARBA" id="ARBA00022603"/>
    </source>
</evidence>
<dbReference type="PANTHER" id="PTHR12303:SF6">
    <property type="entry name" value="CARNOSINE N-METHYLTRANSFERASE"/>
    <property type="match status" value="1"/>
</dbReference>
<dbReference type="Proteomes" id="UP001165082">
    <property type="component" value="Unassembled WGS sequence"/>
</dbReference>
<feature type="region of interest" description="Disordered" evidence="6">
    <location>
        <begin position="94"/>
        <end position="114"/>
    </location>
</feature>
<keyword evidence="4" id="KW-0808">Transferase</keyword>
<evidence type="ECO:0000313" key="9">
    <source>
        <dbReference type="Proteomes" id="UP001165082"/>
    </source>
</evidence>
<comment type="caution">
    <text evidence="8">The sequence shown here is derived from an EMBL/GenBank/DDBJ whole genome shotgun (WGS) entry which is preliminary data.</text>
</comment>
<dbReference type="EC" id="2.1.1.22" evidence="2"/>
<name>A0A9W7G354_9STRA</name>
<feature type="chain" id="PRO_5040872275" description="carnosine N-methyltransferase" evidence="7">
    <location>
        <begin position="20"/>
        <end position="434"/>
    </location>
</feature>
<keyword evidence="9" id="KW-1185">Reference proteome</keyword>
<evidence type="ECO:0000256" key="7">
    <source>
        <dbReference type="SAM" id="SignalP"/>
    </source>
</evidence>
<dbReference type="OrthoDB" id="978at2759"/>
<evidence type="ECO:0000256" key="1">
    <source>
        <dbReference type="ARBA" id="ARBA00010086"/>
    </source>
</evidence>
<evidence type="ECO:0000256" key="4">
    <source>
        <dbReference type="ARBA" id="ARBA00022679"/>
    </source>
</evidence>
<proteinExistence type="inferred from homology"/>
<dbReference type="EMBL" id="BRXZ01007656">
    <property type="protein sequence ID" value="GMI31044.1"/>
    <property type="molecule type" value="Genomic_DNA"/>
</dbReference>
<evidence type="ECO:0000313" key="8">
    <source>
        <dbReference type="EMBL" id="GMI31044.1"/>
    </source>
</evidence>
<dbReference type="InterPro" id="IPR029063">
    <property type="entry name" value="SAM-dependent_MTases_sf"/>
</dbReference>
<evidence type="ECO:0000256" key="5">
    <source>
        <dbReference type="ARBA" id="ARBA00022691"/>
    </source>
</evidence>
<dbReference type="PANTHER" id="PTHR12303">
    <property type="entry name" value="CARNOSINE N-METHYLTRANSFERASE"/>
    <property type="match status" value="1"/>
</dbReference>
<feature type="compositionally biased region" description="Basic and acidic residues" evidence="6">
    <location>
        <begin position="103"/>
        <end position="114"/>
    </location>
</feature>
<keyword evidence="5" id="KW-0949">S-adenosyl-L-methionine</keyword>
<sequence>MPGMLVMLVMFVMLVMRQSNKFPKHKNITKFDALHFQTNLTMRSPDDAMEEQLHMQRVCNAYGQYSMFQQALRRSLRKRLDNCSERSKKFLPKGLLSPSQEALGREKEDREAESRNQEFLDAVMTHANQPTSRDQLEYKKREGGRYRFESDNDHSKIQSVLKSCVRDWSSEGAREREQCYSPIINACEKYVRAGGRVLVPGSGLGRLALELAGKNFAVQGNDFSLHMLFASDYLLNACGGAGVAHEVSPYLGSTVNRNRVSDSLKRHKIPDVDPQRLLCGDGEVAGVGAADFSMAGGEFLDIYERKEEHGKWSGVASCFFIDTAVNVVDYFLCIWDMLEPGGYLINLGPLLYHWSGPNMRPDESQLGQNSGRMDPRYLQSIDVCWEDVREIMQNVGFEIVEETTGLDCQYTRDEDSFMFTSYRCVFFVARKPEK</sequence>
<dbReference type="Pfam" id="PF07942">
    <property type="entry name" value="CARME"/>
    <property type="match status" value="1"/>
</dbReference>
<dbReference type="AlphaFoldDB" id="A0A9W7G354"/>
<dbReference type="GO" id="GO:0030735">
    <property type="term" value="F:carnosine N-methyltransferase activity"/>
    <property type="evidence" value="ECO:0007669"/>
    <property type="project" value="UniProtKB-EC"/>
</dbReference>
<comment type="similarity">
    <text evidence="1">Belongs to the carnosine N-methyltransferase family.</text>
</comment>
<evidence type="ECO:0000256" key="2">
    <source>
        <dbReference type="ARBA" id="ARBA00012003"/>
    </source>
</evidence>
<dbReference type="SMART" id="SM01296">
    <property type="entry name" value="N2227"/>
    <property type="match status" value="1"/>
</dbReference>
<organism evidence="8 9">
    <name type="scientific">Triparma retinervis</name>
    <dbReference type="NCBI Taxonomy" id="2557542"/>
    <lineage>
        <taxon>Eukaryota</taxon>
        <taxon>Sar</taxon>
        <taxon>Stramenopiles</taxon>
        <taxon>Ochrophyta</taxon>
        <taxon>Bolidophyceae</taxon>
        <taxon>Parmales</taxon>
        <taxon>Triparmaceae</taxon>
        <taxon>Triparma</taxon>
    </lineage>
</organism>
<reference evidence="8" key="1">
    <citation type="submission" date="2022-07" db="EMBL/GenBank/DDBJ databases">
        <title>Genome analysis of Parmales, a sister group of diatoms, reveals the evolutionary specialization of diatoms from phago-mixotrophs to photoautotrophs.</title>
        <authorList>
            <person name="Ban H."/>
            <person name="Sato S."/>
            <person name="Yoshikawa S."/>
            <person name="Kazumasa Y."/>
            <person name="Nakamura Y."/>
            <person name="Ichinomiya M."/>
            <person name="Saitoh K."/>
            <person name="Sato N."/>
            <person name="Blanc-Mathieu R."/>
            <person name="Endo H."/>
            <person name="Kuwata A."/>
            <person name="Ogata H."/>
        </authorList>
    </citation>
    <scope>NUCLEOTIDE SEQUENCE</scope>
</reference>